<protein>
    <recommendedName>
        <fullName evidence="3">HTH tetR-type domain-containing protein</fullName>
    </recommendedName>
</protein>
<dbReference type="Pfam" id="PF17937">
    <property type="entry name" value="TetR_C_28"/>
    <property type="match status" value="1"/>
</dbReference>
<comment type="caution">
    <text evidence="4">The sequence shown here is derived from an EMBL/GenBank/DDBJ whole genome shotgun (WGS) entry which is preliminary data.</text>
</comment>
<reference evidence="5" key="1">
    <citation type="submission" date="2015-07" db="EMBL/GenBank/DDBJ databases">
        <authorList>
            <consortium name="Consortium for Microbial Forensics and Genomics (microFORGE)"/>
            <person name="Knight B.M."/>
            <person name="Roberts D.P."/>
            <person name="Lin D."/>
            <person name="Hari K."/>
            <person name="Fletcher J."/>
            <person name="Melcher U."/>
            <person name="Blagden T."/>
            <person name="Winegar R.A."/>
        </authorList>
    </citation>
    <scope>NUCLEOTIDE SEQUENCE [LARGE SCALE GENOMIC DNA]</scope>
    <source>
        <strain evidence="5">DSM 23493</strain>
    </source>
</reference>
<dbReference type="Pfam" id="PF00440">
    <property type="entry name" value="TetR_N"/>
    <property type="match status" value="1"/>
</dbReference>
<evidence type="ECO:0000313" key="5">
    <source>
        <dbReference type="Proteomes" id="UP000037326"/>
    </source>
</evidence>
<evidence type="ECO:0000256" key="2">
    <source>
        <dbReference type="PROSITE-ProRule" id="PRU00335"/>
    </source>
</evidence>
<dbReference type="OrthoDB" id="9806334at2"/>
<dbReference type="RefSeq" id="WP_049666293.1">
    <property type="nucleotide sequence ID" value="NZ_LFXJ01000005.1"/>
</dbReference>
<dbReference type="PATRIC" id="fig|582475.4.peg.1989"/>
<sequence>MSSKADLKRSHIIQMAIQYLKDNDLSTLTLDKIASSANISKGGLLYHFKTKDTLQTAIAETIMNEVIQSYEHFVSLEQGTGRLTRAFILASQKDLASGAALNIAIQIMQNDHSVISTIYECLLDELFQDGLEQSVVHLIRLTIDGLYYSQLLNIAPISDEATKGVFEQLMYMTRKD</sequence>
<dbReference type="GO" id="GO:0003677">
    <property type="term" value="F:DNA binding"/>
    <property type="evidence" value="ECO:0007669"/>
    <property type="project" value="UniProtKB-UniRule"/>
</dbReference>
<dbReference type="Proteomes" id="UP000037326">
    <property type="component" value="Unassembled WGS sequence"/>
</dbReference>
<dbReference type="SUPFAM" id="SSF46689">
    <property type="entry name" value="Homeodomain-like"/>
    <property type="match status" value="1"/>
</dbReference>
<feature type="DNA-binding region" description="H-T-H motif" evidence="2">
    <location>
        <begin position="29"/>
        <end position="48"/>
    </location>
</feature>
<dbReference type="GeneID" id="96598923"/>
<evidence type="ECO:0000313" key="4">
    <source>
        <dbReference type="EMBL" id="KMY32774.1"/>
    </source>
</evidence>
<organism evidence="4 5">
    <name type="scientific">Lysinibacillus xylanilyticus</name>
    <dbReference type="NCBI Taxonomy" id="582475"/>
    <lineage>
        <taxon>Bacteria</taxon>
        <taxon>Bacillati</taxon>
        <taxon>Bacillota</taxon>
        <taxon>Bacilli</taxon>
        <taxon>Bacillales</taxon>
        <taxon>Bacillaceae</taxon>
        <taxon>Lysinibacillus</taxon>
    </lineage>
</organism>
<dbReference type="InterPro" id="IPR041479">
    <property type="entry name" value="TetR_CgmR_C"/>
</dbReference>
<keyword evidence="1 2" id="KW-0238">DNA-binding</keyword>
<name>A0A0K9FE20_9BACI</name>
<dbReference type="Gene3D" id="1.10.357.10">
    <property type="entry name" value="Tetracycline Repressor, domain 2"/>
    <property type="match status" value="1"/>
</dbReference>
<evidence type="ECO:0000259" key="3">
    <source>
        <dbReference type="PROSITE" id="PS50977"/>
    </source>
</evidence>
<proteinExistence type="predicted"/>
<dbReference type="EMBL" id="LFXJ01000005">
    <property type="protein sequence ID" value="KMY32774.1"/>
    <property type="molecule type" value="Genomic_DNA"/>
</dbReference>
<dbReference type="PROSITE" id="PS50977">
    <property type="entry name" value="HTH_TETR_2"/>
    <property type="match status" value="1"/>
</dbReference>
<feature type="domain" description="HTH tetR-type" evidence="3">
    <location>
        <begin position="6"/>
        <end position="66"/>
    </location>
</feature>
<dbReference type="InterPro" id="IPR009057">
    <property type="entry name" value="Homeodomain-like_sf"/>
</dbReference>
<accession>A0A0K9FE20</accession>
<gene>
    <name evidence="4" type="ORF">ACZ11_11840</name>
</gene>
<dbReference type="AlphaFoldDB" id="A0A0K9FE20"/>
<evidence type="ECO:0000256" key="1">
    <source>
        <dbReference type="ARBA" id="ARBA00023125"/>
    </source>
</evidence>
<dbReference type="InterPro" id="IPR001647">
    <property type="entry name" value="HTH_TetR"/>
</dbReference>